<gene>
    <name evidence="1" type="ORF">HMPREF3216_01316</name>
</gene>
<sequence>MHDKPAKACFPCLHSNLHNRHSIATTASLVHPGSFCSASGAQEITIQGTLMMCKEGVNDGRLRCRKVR</sequence>
<comment type="caution">
    <text evidence="1">The sequence shown here is derived from an EMBL/GenBank/DDBJ whole genome shotgun (WGS) entry which is preliminary data.</text>
</comment>
<dbReference type="AlphaFoldDB" id="A0A133NLX6"/>
<evidence type="ECO:0000313" key="2">
    <source>
        <dbReference type="Proteomes" id="UP000070558"/>
    </source>
</evidence>
<dbReference type="PATRIC" id="fig|2702.99.peg.1278"/>
<dbReference type="Proteomes" id="UP000070558">
    <property type="component" value="Unassembled WGS sequence"/>
</dbReference>
<evidence type="ECO:0000313" key="1">
    <source>
        <dbReference type="EMBL" id="KXA17283.1"/>
    </source>
</evidence>
<name>A0A133NLX6_GARVA</name>
<dbReference type="EMBL" id="LRQA01000059">
    <property type="protein sequence ID" value="KXA17283.1"/>
    <property type="molecule type" value="Genomic_DNA"/>
</dbReference>
<proteinExistence type="predicted"/>
<reference evidence="1 2" key="1">
    <citation type="submission" date="2016-01" db="EMBL/GenBank/DDBJ databases">
        <authorList>
            <person name="Oliw E.H."/>
        </authorList>
    </citation>
    <scope>NUCLEOTIDE SEQUENCE [LARGE SCALE GENOMIC DNA]</scope>
    <source>
        <strain evidence="1 2">GED7760B</strain>
    </source>
</reference>
<accession>A0A133NLX6</accession>
<organism evidence="1 2">
    <name type="scientific">Gardnerella vaginalis</name>
    <dbReference type="NCBI Taxonomy" id="2702"/>
    <lineage>
        <taxon>Bacteria</taxon>
        <taxon>Bacillati</taxon>
        <taxon>Actinomycetota</taxon>
        <taxon>Actinomycetes</taxon>
        <taxon>Bifidobacteriales</taxon>
        <taxon>Bifidobacteriaceae</taxon>
        <taxon>Gardnerella</taxon>
    </lineage>
</organism>
<protein>
    <submittedName>
        <fullName evidence="1">Uncharacterized protein</fullName>
    </submittedName>
</protein>